<accession>A0A7R9Q4Z0</accession>
<organism evidence="2">
    <name type="scientific">Medioppia subpectinata</name>
    <dbReference type="NCBI Taxonomy" id="1979941"/>
    <lineage>
        <taxon>Eukaryota</taxon>
        <taxon>Metazoa</taxon>
        <taxon>Ecdysozoa</taxon>
        <taxon>Arthropoda</taxon>
        <taxon>Chelicerata</taxon>
        <taxon>Arachnida</taxon>
        <taxon>Acari</taxon>
        <taxon>Acariformes</taxon>
        <taxon>Sarcoptiformes</taxon>
        <taxon>Oribatida</taxon>
        <taxon>Brachypylina</taxon>
        <taxon>Oppioidea</taxon>
        <taxon>Oppiidae</taxon>
        <taxon>Medioppia</taxon>
    </lineage>
</organism>
<keyword evidence="1" id="KW-1133">Transmembrane helix</keyword>
<keyword evidence="3" id="KW-1185">Reference proteome</keyword>
<reference evidence="2" key="1">
    <citation type="submission" date="2020-11" db="EMBL/GenBank/DDBJ databases">
        <authorList>
            <person name="Tran Van P."/>
        </authorList>
    </citation>
    <scope>NUCLEOTIDE SEQUENCE</scope>
</reference>
<evidence type="ECO:0000313" key="3">
    <source>
        <dbReference type="Proteomes" id="UP000759131"/>
    </source>
</evidence>
<evidence type="ECO:0000256" key="1">
    <source>
        <dbReference type="SAM" id="Phobius"/>
    </source>
</evidence>
<sequence>MGRHIRTRSMTRIKRVVRLVLYLLHNTSIITNMVNIIQIFICLIIGYTNGDQAKGYTDCTYNAQIEPCTCYISSYTNQTSWSCTGEQISNLKSELFNNLSKSLTDDKKFIDDIIIRKTMIEELPEYLFSDLKIREIQINFNWRLKNINRHAFAGQDFRKFSLKDCPQFQSKSGNATEG</sequence>
<keyword evidence="1" id="KW-0812">Transmembrane</keyword>
<dbReference type="EMBL" id="CAJPIZ010009440">
    <property type="protein sequence ID" value="CAG2111848.1"/>
    <property type="molecule type" value="Genomic_DNA"/>
</dbReference>
<evidence type="ECO:0000313" key="2">
    <source>
        <dbReference type="EMBL" id="CAD7631418.1"/>
    </source>
</evidence>
<feature type="transmembrane region" description="Helical" evidence="1">
    <location>
        <begin position="21"/>
        <end position="47"/>
    </location>
</feature>
<proteinExistence type="predicted"/>
<feature type="non-terminal residue" evidence="2">
    <location>
        <position position="1"/>
    </location>
</feature>
<dbReference type="Proteomes" id="UP000759131">
    <property type="component" value="Unassembled WGS sequence"/>
</dbReference>
<dbReference type="AlphaFoldDB" id="A0A7R9Q4Z0"/>
<keyword evidence="1" id="KW-0472">Membrane</keyword>
<dbReference type="EMBL" id="OC864015">
    <property type="protein sequence ID" value="CAD7631418.1"/>
    <property type="molecule type" value="Genomic_DNA"/>
</dbReference>
<gene>
    <name evidence="2" type="ORF">OSB1V03_LOCUS11827</name>
</gene>
<protein>
    <submittedName>
        <fullName evidence="2">Uncharacterized protein</fullName>
    </submittedName>
</protein>
<name>A0A7R9Q4Z0_9ACAR</name>